<dbReference type="Proteomes" id="UP000223409">
    <property type="component" value="Genome"/>
</dbReference>
<dbReference type="EMBL" id="MF773750">
    <property type="protein sequence ID" value="ATE84799.1"/>
    <property type="molecule type" value="Genomic_DNA"/>
</dbReference>
<gene>
    <name evidence="1" type="primary">57</name>
    <name evidence="1" type="ORF">OKCENTRAL2016_57</name>
</gene>
<reference evidence="1 2" key="1">
    <citation type="submission" date="2017-08" db="EMBL/GenBank/DDBJ databases">
        <authorList>
            <person name="Patton C.J."/>
            <person name="Kotturi H."/>
            <person name="Stoner T.H."/>
            <person name="Garlena R.A."/>
            <person name="Russell D.A."/>
            <person name="Hatfull G.F."/>
        </authorList>
    </citation>
    <scope>NUCLEOTIDE SEQUENCE [LARGE SCALE GENOMIC DNA]</scope>
</reference>
<accession>A0A291AV17</accession>
<evidence type="ECO:0000313" key="1">
    <source>
        <dbReference type="EMBL" id="ATE84799.1"/>
    </source>
</evidence>
<protein>
    <submittedName>
        <fullName evidence="1">Uncharacterized protein</fullName>
    </submittedName>
</protein>
<name>A0A291AV17_9CAUD</name>
<sequence>MRYRVEAIIRSDEDEGKFAELFDELIHDTYKTGVEDTVVYAIGF</sequence>
<organism evidence="1 2">
    <name type="scientific">Mycobacterium phage OKCentral2016</name>
    <dbReference type="NCBI Taxonomy" id="2040289"/>
    <lineage>
        <taxon>Viruses</taxon>
        <taxon>Duplodnaviria</taxon>
        <taxon>Heunggongvirae</taxon>
        <taxon>Uroviricota</taxon>
        <taxon>Caudoviricetes</taxon>
        <taxon>Fromanvirus</taxon>
        <taxon>Fromanvirus goose</taxon>
    </lineage>
</organism>
<proteinExistence type="predicted"/>
<evidence type="ECO:0000313" key="2">
    <source>
        <dbReference type="Proteomes" id="UP000223409"/>
    </source>
</evidence>